<evidence type="ECO:0000313" key="3">
    <source>
        <dbReference type="WBParaSite" id="SPAL_0001204800.1"/>
    </source>
</evidence>
<evidence type="ECO:0000313" key="2">
    <source>
        <dbReference type="Proteomes" id="UP000046392"/>
    </source>
</evidence>
<evidence type="ECO:0000256" key="1">
    <source>
        <dbReference type="SAM" id="SignalP"/>
    </source>
</evidence>
<keyword evidence="1" id="KW-0732">Signal</keyword>
<dbReference type="AlphaFoldDB" id="A0A0N5C235"/>
<accession>A0A0N5C235</accession>
<sequence length="238" mass="28376">MLSIKHLEFIICICMLFVLVISEEYLNVGNWNLECYRYSGNRSHYEYHATKAERYVNKTFKIHGSDVKKNTFVFRLSMTKKVLTSSENDGEMRLRLFNTHYNLYYTSSLLPREPIMENRKDTTEKDYLVCNLYRCQIGFFYYCNNKEYHCLHHTKGQYFIYITLTKSYEYDNFVLKLIPKSSENKNILSVVVCPGSTWLREFSNSQYIETADNYLMKSTFGTNSNNYTLKYMYCHDIG</sequence>
<proteinExistence type="predicted"/>
<reference evidence="3" key="1">
    <citation type="submission" date="2017-02" db="UniProtKB">
        <authorList>
            <consortium name="WormBaseParasite"/>
        </authorList>
    </citation>
    <scope>IDENTIFICATION</scope>
</reference>
<feature type="signal peptide" evidence="1">
    <location>
        <begin position="1"/>
        <end position="22"/>
    </location>
</feature>
<dbReference type="WBParaSite" id="SPAL_0001204800.1">
    <property type="protein sequence ID" value="SPAL_0001204800.1"/>
    <property type="gene ID" value="SPAL_0001204800"/>
</dbReference>
<name>A0A0N5C235_STREA</name>
<organism evidence="2 3">
    <name type="scientific">Strongyloides papillosus</name>
    <name type="common">Intestinal threadworm</name>
    <dbReference type="NCBI Taxonomy" id="174720"/>
    <lineage>
        <taxon>Eukaryota</taxon>
        <taxon>Metazoa</taxon>
        <taxon>Ecdysozoa</taxon>
        <taxon>Nematoda</taxon>
        <taxon>Chromadorea</taxon>
        <taxon>Rhabditida</taxon>
        <taxon>Tylenchina</taxon>
        <taxon>Panagrolaimomorpha</taxon>
        <taxon>Strongyloidoidea</taxon>
        <taxon>Strongyloididae</taxon>
        <taxon>Strongyloides</taxon>
    </lineage>
</organism>
<feature type="chain" id="PRO_5005895256" evidence="1">
    <location>
        <begin position="23"/>
        <end position="238"/>
    </location>
</feature>
<protein>
    <submittedName>
        <fullName evidence="3">Uncharacterized protein</fullName>
    </submittedName>
</protein>
<keyword evidence="2" id="KW-1185">Reference proteome</keyword>
<dbReference type="Proteomes" id="UP000046392">
    <property type="component" value="Unplaced"/>
</dbReference>